<dbReference type="PANTHER" id="PTHR46082:SF11">
    <property type="entry name" value="AAA+ ATPASE DOMAIN-CONTAINING PROTEIN-RELATED"/>
    <property type="match status" value="1"/>
</dbReference>
<evidence type="ECO:0000256" key="1">
    <source>
        <dbReference type="SAM" id="MobiDB-lite"/>
    </source>
</evidence>
<dbReference type="STRING" id="441960.B6QJV0"/>
<accession>B6QJV0</accession>
<dbReference type="InterPro" id="IPR035994">
    <property type="entry name" value="Nucleoside_phosphorylase_sf"/>
</dbReference>
<dbReference type="Proteomes" id="UP000001294">
    <property type="component" value="Unassembled WGS sequence"/>
</dbReference>
<keyword evidence="3" id="KW-1185">Reference proteome</keyword>
<dbReference type="Gene3D" id="3.40.50.1580">
    <property type="entry name" value="Nucleoside phosphorylase domain"/>
    <property type="match status" value="1"/>
</dbReference>
<dbReference type="AlphaFoldDB" id="B6QJV0"/>
<evidence type="ECO:0000313" key="3">
    <source>
        <dbReference type="Proteomes" id="UP000001294"/>
    </source>
</evidence>
<dbReference type="PhylomeDB" id="B6QJV0"/>
<sequence>MATAEAMLDEKYEALPTQPKDQNTYTLGRIESHNIAIACLPLGVCGKPSASIVGLQIERALKSIRYSHMVGIRGGVPSKDADIRLGNVVCDHGKTVSEGRFQRTGMLNNHHQSSSPRFPNAGPAYAGVCSDV</sequence>
<feature type="region of interest" description="Disordered" evidence="1">
    <location>
        <begin position="1"/>
        <end position="21"/>
    </location>
</feature>
<dbReference type="EMBL" id="DS995902">
    <property type="protein sequence ID" value="EEA23508.1"/>
    <property type="molecule type" value="Genomic_DNA"/>
</dbReference>
<dbReference type="HOGENOM" id="CLU_000288_34_12_1"/>
<dbReference type="GO" id="GO:0003824">
    <property type="term" value="F:catalytic activity"/>
    <property type="evidence" value="ECO:0007669"/>
    <property type="project" value="InterPro"/>
</dbReference>
<evidence type="ECO:0008006" key="4">
    <source>
        <dbReference type="Google" id="ProtNLM"/>
    </source>
</evidence>
<name>B6QJV0_TALMQ</name>
<dbReference type="InterPro" id="IPR053137">
    <property type="entry name" value="NLR-like"/>
</dbReference>
<dbReference type="VEuPathDB" id="FungiDB:PMAA_100950"/>
<organism evidence="2 3">
    <name type="scientific">Talaromyces marneffei (strain ATCC 18224 / CBS 334.59 / QM 7333)</name>
    <name type="common">Penicillium marneffei</name>
    <dbReference type="NCBI Taxonomy" id="441960"/>
    <lineage>
        <taxon>Eukaryota</taxon>
        <taxon>Fungi</taxon>
        <taxon>Dikarya</taxon>
        <taxon>Ascomycota</taxon>
        <taxon>Pezizomycotina</taxon>
        <taxon>Eurotiomycetes</taxon>
        <taxon>Eurotiomycetidae</taxon>
        <taxon>Eurotiales</taxon>
        <taxon>Trichocomaceae</taxon>
        <taxon>Talaromyces</taxon>
        <taxon>Talaromyces sect. Talaromyces</taxon>
    </lineage>
</organism>
<reference evidence="3" key="1">
    <citation type="journal article" date="2015" name="Genome Announc.">
        <title>Genome sequence of the AIDS-associated pathogen Penicillium marneffei (ATCC18224) and its near taxonomic relative Talaromyces stipitatus (ATCC10500).</title>
        <authorList>
            <person name="Nierman W.C."/>
            <person name="Fedorova-Abrams N.D."/>
            <person name="Andrianopoulos A."/>
        </authorList>
    </citation>
    <scope>NUCLEOTIDE SEQUENCE [LARGE SCALE GENOMIC DNA]</scope>
    <source>
        <strain evidence="3">ATCC 18224 / CBS 334.59 / QM 7333</strain>
    </source>
</reference>
<dbReference type="GO" id="GO:0009116">
    <property type="term" value="P:nucleoside metabolic process"/>
    <property type="evidence" value="ECO:0007669"/>
    <property type="project" value="InterPro"/>
</dbReference>
<dbReference type="PANTHER" id="PTHR46082">
    <property type="entry name" value="ATP/GTP-BINDING PROTEIN-RELATED"/>
    <property type="match status" value="1"/>
</dbReference>
<proteinExistence type="predicted"/>
<evidence type="ECO:0000313" key="2">
    <source>
        <dbReference type="EMBL" id="EEA23508.1"/>
    </source>
</evidence>
<gene>
    <name evidence="2" type="ORF">PMAA_100950</name>
</gene>
<protein>
    <recommendedName>
        <fullName evidence="4">Nucleoside phosphorylase domain-containing protein</fullName>
    </recommendedName>
</protein>